<dbReference type="OrthoDB" id="10003767at2759"/>
<sequence length="391" mass="43838">MVHCPVASSAGTPPLPSWVEMKSDKSMSAFIDWEALRKIAVAEKQRASTNKNVDIACKLSAACSEGGLHIVRRLEFSDGDIWIARVQKTPPSADSCKRLLHEVYTIRAIQQQSNVPVPKILAYRTAEDNPVRAAFTIQQYVHADTGMNVLGEGFSKKAQITAGWEERYYKTMARIQADMSSVRFSMIGCITETSNGYSVGPIPGIGGPFETPADFFAQWATGAVFPFSKDKVKRRTPPEHFEEVWNSLAGFPLQVAKFAKSYNFRRGPFPVIHGDLYRSNILMDNDCNVKAIIDWEDAIVAPWELVEFIKDLGVVPAAMNGSSHQEPPSVRERRNKRETYIKYVEEIEKKQLLDGTLSMVLSNSAVQDFAHAFWLWHDGKVGFYKEIGLIQ</sequence>
<proteinExistence type="predicted"/>
<accession>A0A162WPS9</accession>
<protein>
    <submittedName>
        <fullName evidence="1">Transferase</fullName>
    </submittedName>
</protein>
<organism evidence="1 2">
    <name type="scientific">Didymella rabiei</name>
    <name type="common">Chickpea ascochyta blight fungus</name>
    <name type="synonym">Mycosphaerella rabiei</name>
    <dbReference type="NCBI Taxonomy" id="5454"/>
    <lineage>
        <taxon>Eukaryota</taxon>
        <taxon>Fungi</taxon>
        <taxon>Dikarya</taxon>
        <taxon>Ascomycota</taxon>
        <taxon>Pezizomycotina</taxon>
        <taxon>Dothideomycetes</taxon>
        <taxon>Pleosporomycetidae</taxon>
        <taxon>Pleosporales</taxon>
        <taxon>Pleosporineae</taxon>
        <taxon>Didymellaceae</taxon>
        <taxon>Ascochyta</taxon>
    </lineage>
</organism>
<keyword evidence="2" id="KW-1185">Reference proteome</keyword>
<dbReference type="Proteomes" id="UP000076837">
    <property type="component" value="Unassembled WGS sequence"/>
</dbReference>
<gene>
    <name evidence="1" type="ORF">ST47_g9705</name>
</gene>
<dbReference type="PANTHER" id="PTHR21310:SF37">
    <property type="entry name" value="AMINOGLYCOSIDE PHOSPHOTRANSFERASE DOMAIN-CONTAINING PROTEIN"/>
    <property type="match status" value="1"/>
</dbReference>
<dbReference type="Gene3D" id="3.90.1200.10">
    <property type="match status" value="1"/>
</dbReference>
<dbReference type="InterPro" id="IPR002575">
    <property type="entry name" value="Aminoglycoside_PTrfase"/>
</dbReference>
<comment type="caution">
    <text evidence="1">The sequence shown here is derived from an EMBL/GenBank/DDBJ whole genome shotgun (WGS) entry which is preliminary data.</text>
</comment>
<dbReference type="InterPro" id="IPR051678">
    <property type="entry name" value="AGP_Transferase"/>
</dbReference>
<name>A0A162WPS9_DIDRA</name>
<dbReference type="GO" id="GO:0016740">
    <property type="term" value="F:transferase activity"/>
    <property type="evidence" value="ECO:0007669"/>
    <property type="project" value="UniProtKB-KW"/>
</dbReference>
<dbReference type="AlphaFoldDB" id="A0A162WPS9"/>
<keyword evidence="1" id="KW-0808">Transferase</keyword>
<evidence type="ECO:0000313" key="2">
    <source>
        <dbReference type="Proteomes" id="UP000076837"/>
    </source>
</evidence>
<dbReference type="STRING" id="5454.A0A162WPS9"/>
<dbReference type="EMBL" id="JYNV01000300">
    <property type="protein sequence ID" value="KZM19152.1"/>
    <property type="molecule type" value="Genomic_DNA"/>
</dbReference>
<reference evidence="1 2" key="1">
    <citation type="journal article" date="2016" name="Sci. Rep.">
        <title>Draft genome sequencing and secretome analysis of fungal phytopathogen Ascochyta rabiei provides insight into the necrotrophic effector repertoire.</title>
        <authorList>
            <person name="Verma S."/>
            <person name="Gazara R.K."/>
            <person name="Nizam S."/>
            <person name="Parween S."/>
            <person name="Chattopadhyay D."/>
            <person name="Verma P.K."/>
        </authorList>
    </citation>
    <scope>NUCLEOTIDE SEQUENCE [LARGE SCALE GENOMIC DNA]</scope>
    <source>
        <strain evidence="1 2">ArDII</strain>
    </source>
</reference>
<evidence type="ECO:0000313" key="1">
    <source>
        <dbReference type="EMBL" id="KZM19152.1"/>
    </source>
</evidence>
<dbReference type="Pfam" id="PF01636">
    <property type="entry name" value="APH"/>
    <property type="match status" value="1"/>
</dbReference>
<dbReference type="SUPFAM" id="SSF56112">
    <property type="entry name" value="Protein kinase-like (PK-like)"/>
    <property type="match status" value="1"/>
</dbReference>
<dbReference type="InterPro" id="IPR011009">
    <property type="entry name" value="Kinase-like_dom_sf"/>
</dbReference>
<dbReference type="PANTHER" id="PTHR21310">
    <property type="entry name" value="AMINOGLYCOSIDE PHOSPHOTRANSFERASE-RELATED-RELATED"/>
    <property type="match status" value="1"/>
</dbReference>